<organism evidence="1 2">
    <name type="scientific">Sorangium cellulosum</name>
    <name type="common">Polyangium cellulosum</name>
    <dbReference type="NCBI Taxonomy" id="56"/>
    <lineage>
        <taxon>Bacteria</taxon>
        <taxon>Pseudomonadati</taxon>
        <taxon>Myxococcota</taxon>
        <taxon>Polyangia</taxon>
        <taxon>Polyangiales</taxon>
        <taxon>Polyangiaceae</taxon>
        <taxon>Sorangium</taxon>
    </lineage>
</organism>
<dbReference type="AlphaFoldDB" id="A0A150RGE0"/>
<proteinExistence type="predicted"/>
<sequence length="196" mass="21523">MPPTLGSELIAAWAARRGLAFTPRPDEAWFRRWEPYDTIAPPSAYLSACTWTANPGHAVIAEPWYADGDAEPLERSLLGFATHPGLRRRAAMRVGEHFLTRVAFIESPPPPRVVLGDAVWDAHVTTFAASERDAAAAFHPRLRKLLARRGFQGHLELRSGGLVVHCAGLRPVPEHYDRLLGVVREIVNAAVNAAPT</sequence>
<reference evidence="1 2" key="1">
    <citation type="submission" date="2014-02" db="EMBL/GenBank/DDBJ databases">
        <title>The small core and large imbalanced accessory genome model reveals a collaborative survival strategy of Sorangium cellulosum strains in nature.</title>
        <authorList>
            <person name="Han K."/>
            <person name="Peng R."/>
            <person name="Blom J."/>
            <person name="Li Y.-Z."/>
        </authorList>
    </citation>
    <scope>NUCLEOTIDE SEQUENCE [LARGE SCALE GENOMIC DNA]</scope>
    <source>
        <strain evidence="1 2">So0011-07</strain>
    </source>
</reference>
<comment type="caution">
    <text evidence="1">The sequence shown here is derived from an EMBL/GenBank/DDBJ whole genome shotgun (WGS) entry which is preliminary data.</text>
</comment>
<name>A0A150RGE0_SORCE</name>
<dbReference type="EMBL" id="JEMB01002675">
    <property type="protein sequence ID" value="KYF79223.1"/>
    <property type="molecule type" value="Genomic_DNA"/>
</dbReference>
<dbReference type="Proteomes" id="UP000075635">
    <property type="component" value="Unassembled WGS sequence"/>
</dbReference>
<evidence type="ECO:0000313" key="2">
    <source>
        <dbReference type="Proteomes" id="UP000075635"/>
    </source>
</evidence>
<accession>A0A150RGE0</accession>
<protein>
    <submittedName>
        <fullName evidence="1">Uncharacterized protein</fullName>
    </submittedName>
</protein>
<gene>
    <name evidence="1" type="ORF">BE17_51680</name>
</gene>
<evidence type="ECO:0000313" key="1">
    <source>
        <dbReference type="EMBL" id="KYF79223.1"/>
    </source>
</evidence>